<dbReference type="InterPro" id="IPR001650">
    <property type="entry name" value="Helicase_C-like"/>
</dbReference>
<gene>
    <name evidence="11" type="ORF">WJX73_010259</name>
</gene>
<dbReference type="GO" id="GO:0005524">
    <property type="term" value="F:ATP binding"/>
    <property type="evidence" value="ECO:0007669"/>
    <property type="project" value="UniProtKB-KW"/>
</dbReference>
<dbReference type="InterPro" id="IPR011545">
    <property type="entry name" value="DEAD/DEAH_box_helicase_dom"/>
</dbReference>
<evidence type="ECO:0000259" key="10">
    <source>
        <dbReference type="PROSITE" id="PS51195"/>
    </source>
</evidence>
<evidence type="ECO:0000256" key="3">
    <source>
        <dbReference type="ARBA" id="ARBA00022806"/>
    </source>
</evidence>
<feature type="region of interest" description="Disordered" evidence="7">
    <location>
        <begin position="428"/>
        <end position="500"/>
    </location>
</feature>
<dbReference type="Proteomes" id="UP001465755">
    <property type="component" value="Unassembled WGS sequence"/>
</dbReference>
<dbReference type="InterPro" id="IPR050079">
    <property type="entry name" value="DEAD_box_RNA_helicase"/>
</dbReference>
<dbReference type="PANTHER" id="PTHR47959:SF1">
    <property type="entry name" value="ATP-DEPENDENT RNA HELICASE DBPA"/>
    <property type="match status" value="1"/>
</dbReference>
<keyword evidence="3 6" id="KW-0347">Helicase</keyword>
<dbReference type="Pfam" id="PF00270">
    <property type="entry name" value="DEAD"/>
    <property type="match status" value="1"/>
</dbReference>
<evidence type="ECO:0000256" key="2">
    <source>
        <dbReference type="ARBA" id="ARBA00022801"/>
    </source>
</evidence>
<dbReference type="Pfam" id="PF00271">
    <property type="entry name" value="Helicase_C"/>
    <property type="match status" value="1"/>
</dbReference>
<name>A0AAW1NN88_9CHLO</name>
<dbReference type="PROSITE" id="PS51195">
    <property type="entry name" value="Q_MOTIF"/>
    <property type="match status" value="1"/>
</dbReference>
<keyword evidence="2 6" id="KW-0378">Hydrolase</keyword>
<dbReference type="InterPro" id="IPR014014">
    <property type="entry name" value="RNA_helicase_DEAD_Q_motif"/>
</dbReference>
<comment type="caution">
    <text evidence="11">The sequence shown here is derived from an EMBL/GenBank/DDBJ whole genome shotgun (WGS) entry which is preliminary data.</text>
</comment>
<feature type="short sequence motif" description="Q motif" evidence="5">
    <location>
        <begin position="15"/>
        <end position="43"/>
    </location>
</feature>
<evidence type="ECO:0000256" key="5">
    <source>
        <dbReference type="PROSITE-ProRule" id="PRU00552"/>
    </source>
</evidence>
<dbReference type="CDD" id="cd18787">
    <property type="entry name" value="SF2_C_DEAD"/>
    <property type="match status" value="1"/>
</dbReference>
<evidence type="ECO:0000313" key="11">
    <source>
        <dbReference type="EMBL" id="KAK9790952.1"/>
    </source>
</evidence>
<protein>
    <submittedName>
        <fullName evidence="11">Uncharacterized protein</fullName>
    </submittedName>
</protein>
<comment type="similarity">
    <text evidence="6">Belongs to the DEAD box helicase family.</text>
</comment>
<dbReference type="GO" id="GO:0003676">
    <property type="term" value="F:nucleic acid binding"/>
    <property type="evidence" value="ECO:0007669"/>
    <property type="project" value="InterPro"/>
</dbReference>
<dbReference type="InterPro" id="IPR000629">
    <property type="entry name" value="RNA-helicase_DEAD-box_CS"/>
</dbReference>
<keyword evidence="1 6" id="KW-0547">Nucleotide-binding</keyword>
<dbReference type="Gene3D" id="3.40.50.300">
    <property type="entry name" value="P-loop containing nucleotide triphosphate hydrolases"/>
    <property type="match status" value="2"/>
</dbReference>
<dbReference type="PROSITE" id="PS00039">
    <property type="entry name" value="DEAD_ATP_HELICASE"/>
    <property type="match status" value="1"/>
</dbReference>
<dbReference type="GO" id="GO:0016787">
    <property type="term" value="F:hydrolase activity"/>
    <property type="evidence" value="ECO:0007669"/>
    <property type="project" value="UniProtKB-KW"/>
</dbReference>
<dbReference type="SMART" id="SM00487">
    <property type="entry name" value="DEXDc"/>
    <property type="match status" value="1"/>
</dbReference>
<keyword evidence="4 6" id="KW-0067">ATP-binding</keyword>
<accession>A0AAW1NN88</accession>
<dbReference type="AlphaFoldDB" id="A0AAW1NN88"/>
<reference evidence="11 12" key="1">
    <citation type="journal article" date="2024" name="Nat. Commun.">
        <title>Phylogenomics reveals the evolutionary origins of lichenization in chlorophyte algae.</title>
        <authorList>
            <person name="Puginier C."/>
            <person name="Libourel C."/>
            <person name="Otte J."/>
            <person name="Skaloud P."/>
            <person name="Haon M."/>
            <person name="Grisel S."/>
            <person name="Petersen M."/>
            <person name="Berrin J.G."/>
            <person name="Delaux P.M."/>
            <person name="Dal Grande F."/>
            <person name="Keller J."/>
        </authorList>
    </citation>
    <scope>NUCLEOTIDE SEQUENCE [LARGE SCALE GENOMIC DNA]</scope>
    <source>
        <strain evidence="11 12">SAG 2036</strain>
    </source>
</reference>
<dbReference type="GO" id="GO:0005829">
    <property type="term" value="C:cytosol"/>
    <property type="evidence" value="ECO:0007669"/>
    <property type="project" value="TreeGrafter"/>
</dbReference>
<evidence type="ECO:0000256" key="7">
    <source>
        <dbReference type="SAM" id="MobiDB-lite"/>
    </source>
</evidence>
<dbReference type="PANTHER" id="PTHR47959">
    <property type="entry name" value="ATP-DEPENDENT RNA HELICASE RHLE-RELATED"/>
    <property type="match status" value="1"/>
</dbReference>
<feature type="domain" description="DEAD-box RNA helicase Q" evidence="10">
    <location>
        <begin position="15"/>
        <end position="43"/>
    </location>
</feature>
<feature type="domain" description="Helicase ATP-binding" evidence="8">
    <location>
        <begin position="46"/>
        <end position="219"/>
    </location>
</feature>
<proteinExistence type="inferred from homology"/>
<dbReference type="SMART" id="SM00490">
    <property type="entry name" value="HELICc"/>
    <property type="match status" value="1"/>
</dbReference>
<evidence type="ECO:0000259" key="8">
    <source>
        <dbReference type="PROSITE" id="PS51192"/>
    </source>
</evidence>
<keyword evidence="12" id="KW-1185">Reference proteome</keyword>
<dbReference type="InterPro" id="IPR014001">
    <property type="entry name" value="Helicase_ATP-bd"/>
</dbReference>
<sequence>MKRERTLDVSASSAQSFSDLMLPDELVSALGKAGFLRPSPVQEAALPTARLGADLIVQAKSGTGKTVVFATVCIERVRRDLTVPQALIIAPTREIALQSTDVIDKIKEHLPGPPLEVGCFIGGLDVEDDKKLLRRTLHIAVGTPGRLCTLLENGSLPHKTFKTLVLDEADRLMGESFAEDLWWINDVLPKDKQVMAFSATFSDKSLAEVGEYMASPERILLDRDDVSLLGVRQFYVLIGEPRQDEGHGHGQDLDAKIAALLSLCQRVAFRQAVVFCNAAFDADKLTKRLNAAGYPSAFISGAKTQVERIDILEAVRSFKIRVIVSTDLVARGIDLEMVNLVANLDLPRDAQTYVHRVGRTGRYGTRGLAVTYVTGAELTRLRGFLATAAGGQVEPLPDDIPKELYAIEPPSEAQQAASAVGAEAAAPLAGGEASQGDVSDRASGSPVRAGAVSQGAGKAADGLSWADTDLDPGDYLDNPWGPGPVSGGATQTQQQGFDASRKDEMVLVPASLLKRYQQLEWAEWRRRYSEWEASYSAYCNWHAQYQQWWQQSGGGASAASA</sequence>
<evidence type="ECO:0000259" key="9">
    <source>
        <dbReference type="PROSITE" id="PS51194"/>
    </source>
</evidence>
<dbReference type="GO" id="GO:0003724">
    <property type="term" value="F:RNA helicase activity"/>
    <property type="evidence" value="ECO:0007669"/>
    <property type="project" value="InterPro"/>
</dbReference>
<evidence type="ECO:0000313" key="12">
    <source>
        <dbReference type="Proteomes" id="UP001465755"/>
    </source>
</evidence>
<evidence type="ECO:0000256" key="6">
    <source>
        <dbReference type="RuleBase" id="RU000492"/>
    </source>
</evidence>
<dbReference type="InterPro" id="IPR027417">
    <property type="entry name" value="P-loop_NTPase"/>
</dbReference>
<feature type="compositionally biased region" description="Polar residues" evidence="7">
    <location>
        <begin position="488"/>
        <end position="497"/>
    </location>
</feature>
<organism evidence="11 12">
    <name type="scientific">Symbiochloris irregularis</name>
    <dbReference type="NCBI Taxonomy" id="706552"/>
    <lineage>
        <taxon>Eukaryota</taxon>
        <taxon>Viridiplantae</taxon>
        <taxon>Chlorophyta</taxon>
        <taxon>core chlorophytes</taxon>
        <taxon>Trebouxiophyceae</taxon>
        <taxon>Trebouxiales</taxon>
        <taxon>Trebouxiaceae</taxon>
        <taxon>Symbiochloris</taxon>
    </lineage>
</organism>
<evidence type="ECO:0000256" key="4">
    <source>
        <dbReference type="ARBA" id="ARBA00022840"/>
    </source>
</evidence>
<dbReference type="SUPFAM" id="SSF52540">
    <property type="entry name" value="P-loop containing nucleoside triphosphate hydrolases"/>
    <property type="match status" value="1"/>
</dbReference>
<evidence type="ECO:0000256" key="1">
    <source>
        <dbReference type="ARBA" id="ARBA00022741"/>
    </source>
</evidence>
<dbReference type="PROSITE" id="PS51192">
    <property type="entry name" value="HELICASE_ATP_BIND_1"/>
    <property type="match status" value="1"/>
</dbReference>
<feature type="domain" description="Helicase C-terminal" evidence="9">
    <location>
        <begin position="256"/>
        <end position="404"/>
    </location>
</feature>
<dbReference type="EMBL" id="JALJOQ010000185">
    <property type="protein sequence ID" value="KAK9790952.1"/>
    <property type="molecule type" value="Genomic_DNA"/>
</dbReference>
<dbReference type="PROSITE" id="PS51194">
    <property type="entry name" value="HELICASE_CTER"/>
    <property type="match status" value="1"/>
</dbReference>